<evidence type="ECO:0000313" key="1">
    <source>
        <dbReference type="EMBL" id="GGD73872.1"/>
    </source>
</evidence>
<reference evidence="2 3" key="2">
    <citation type="submission" date="2014-03" db="EMBL/GenBank/DDBJ databases">
        <title>Draft Genome Sequences of Four Burkholderia Strains.</title>
        <authorList>
            <person name="Liu X.Y."/>
            <person name="Li C.X."/>
            <person name="Xu J.H."/>
        </authorList>
    </citation>
    <scope>NUCLEOTIDE SEQUENCE [LARGE SCALE GENOMIC DNA]</scope>
    <source>
        <strain evidence="2 3">R27</strain>
    </source>
</reference>
<reference evidence="1" key="1">
    <citation type="journal article" date="2014" name="Int. J. Syst. Evol. Microbiol.">
        <title>Complete genome of a new Firmicutes species belonging to the dominant human colonic microbiota ('Ruminococcus bicirculans') reveals two chromosomes and a selective capacity to utilize plant glucans.</title>
        <authorList>
            <consortium name="NISC Comparative Sequencing Program"/>
            <person name="Wegmann U."/>
            <person name="Louis P."/>
            <person name="Goesmann A."/>
            <person name="Henrissat B."/>
            <person name="Duncan S.H."/>
            <person name="Flint H.J."/>
        </authorList>
    </citation>
    <scope>NUCLEOTIDE SEQUENCE</scope>
    <source>
        <strain evidence="1">CGMCC 1.11013</strain>
    </source>
</reference>
<evidence type="ECO:0008006" key="5">
    <source>
        <dbReference type="Google" id="ProtNLM"/>
    </source>
</evidence>
<reference evidence="1" key="4">
    <citation type="submission" date="2024-05" db="EMBL/GenBank/DDBJ databases">
        <authorList>
            <person name="Sun Q."/>
            <person name="Zhou Y."/>
        </authorList>
    </citation>
    <scope>NUCLEOTIDE SEQUENCE</scope>
    <source>
        <strain evidence="1">CGMCC 1.11013</strain>
    </source>
</reference>
<protein>
    <recommendedName>
        <fullName evidence="5">DUF1488 domain-containing protein</fullName>
    </recommendedName>
</protein>
<name>A0A069P4A2_9BURK</name>
<keyword evidence="4" id="KW-1185">Reference proteome</keyword>
<dbReference type="OrthoDB" id="9105893at2"/>
<accession>A0A069P4A2</accession>
<sequence length="85" mass="9523">MPEAQISADKQTLSFVLEWRGQTVTCVVPRKCLEVFFWLPPIADDARTVSVFGDAFGRIEAVARRKLLARPTNTIRPANADFSKT</sequence>
<dbReference type="InterPro" id="IPR009962">
    <property type="entry name" value="DUF1488"/>
</dbReference>
<evidence type="ECO:0000313" key="3">
    <source>
        <dbReference type="Proteomes" id="UP000027439"/>
    </source>
</evidence>
<dbReference type="Proteomes" id="UP000597138">
    <property type="component" value="Unassembled WGS sequence"/>
</dbReference>
<proteinExistence type="predicted"/>
<organism evidence="2 3">
    <name type="scientific">Caballeronia grimmiae</name>
    <dbReference type="NCBI Taxonomy" id="1071679"/>
    <lineage>
        <taxon>Bacteria</taxon>
        <taxon>Pseudomonadati</taxon>
        <taxon>Pseudomonadota</taxon>
        <taxon>Betaproteobacteria</taxon>
        <taxon>Burkholderiales</taxon>
        <taxon>Burkholderiaceae</taxon>
        <taxon>Caballeronia</taxon>
    </lineage>
</organism>
<dbReference type="Proteomes" id="UP000027439">
    <property type="component" value="Unassembled WGS sequence"/>
</dbReference>
<reference evidence="4" key="3">
    <citation type="journal article" date="2019" name="Int. J. Syst. Evol. Microbiol.">
        <title>The Global Catalogue of Microorganisms (GCM) 10K type strain sequencing project: providing services to taxonomists for standard genome sequencing and annotation.</title>
        <authorList>
            <consortium name="The Broad Institute Genomics Platform"/>
            <consortium name="The Broad Institute Genome Sequencing Center for Infectious Disease"/>
            <person name="Wu L."/>
            <person name="Ma J."/>
        </authorList>
    </citation>
    <scope>NUCLEOTIDE SEQUENCE [LARGE SCALE GENOMIC DNA]</scope>
    <source>
        <strain evidence="4">CGMCC 1.11013</strain>
    </source>
</reference>
<dbReference type="RefSeq" id="WP_035963235.1">
    <property type="nucleotide sequence ID" value="NZ_BMEG01000004.1"/>
</dbReference>
<dbReference type="AlphaFoldDB" id="A0A069P4A2"/>
<comment type="caution">
    <text evidence="2">The sequence shown here is derived from an EMBL/GenBank/DDBJ whole genome shotgun (WGS) entry which is preliminary data.</text>
</comment>
<gene>
    <name evidence="2" type="ORF">BG57_31510</name>
    <name evidence="1" type="ORF">GCM10010985_30370</name>
</gene>
<dbReference type="Pfam" id="PF07369">
    <property type="entry name" value="DUF1488"/>
    <property type="match status" value="1"/>
</dbReference>
<evidence type="ECO:0000313" key="4">
    <source>
        <dbReference type="Proteomes" id="UP000597138"/>
    </source>
</evidence>
<dbReference type="EMBL" id="JFHE01000008">
    <property type="protein sequence ID" value="KDR35277.1"/>
    <property type="molecule type" value="Genomic_DNA"/>
</dbReference>
<evidence type="ECO:0000313" key="2">
    <source>
        <dbReference type="EMBL" id="KDR35277.1"/>
    </source>
</evidence>
<dbReference type="EMBL" id="BMEG01000004">
    <property type="protein sequence ID" value="GGD73872.1"/>
    <property type="molecule type" value="Genomic_DNA"/>
</dbReference>